<name>A0A8E2JWR2_9PEZI</name>
<evidence type="ECO:0000313" key="2">
    <source>
        <dbReference type="EMBL" id="OCL12500.1"/>
    </source>
</evidence>
<dbReference type="EMBL" id="KV748870">
    <property type="protein sequence ID" value="OCL12500.1"/>
    <property type="molecule type" value="Genomic_DNA"/>
</dbReference>
<proteinExistence type="predicted"/>
<reference evidence="2 3" key="1">
    <citation type="journal article" date="2016" name="Nat. Commun.">
        <title>Ectomycorrhizal ecology is imprinted in the genome of the dominant symbiotic fungus Cenococcum geophilum.</title>
        <authorList>
            <consortium name="DOE Joint Genome Institute"/>
            <person name="Peter M."/>
            <person name="Kohler A."/>
            <person name="Ohm R.A."/>
            <person name="Kuo A."/>
            <person name="Krutzmann J."/>
            <person name="Morin E."/>
            <person name="Arend M."/>
            <person name="Barry K.W."/>
            <person name="Binder M."/>
            <person name="Choi C."/>
            <person name="Clum A."/>
            <person name="Copeland A."/>
            <person name="Grisel N."/>
            <person name="Haridas S."/>
            <person name="Kipfer T."/>
            <person name="LaButti K."/>
            <person name="Lindquist E."/>
            <person name="Lipzen A."/>
            <person name="Maire R."/>
            <person name="Meier B."/>
            <person name="Mihaltcheva S."/>
            <person name="Molinier V."/>
            <person name="Murat C."/>
            <person name="Poggeler S."/>
            <person name="Quandt C.A."/>
            <person name="Sperisen C."/>
            <person name="Tritt A."/>
            <person name="Tisserant E."/>
            <person name="Crous P.W."/>
            <person name="Henrissat B."/>
            <person name="Nehls U."/>
            <person name="Egli S."/>
            <person name="Spatafora J.W."/>
            <person name="Grigoriev I.V."/>
            <person name="Martin F.M."/>
        </authorList>
    </citation>
    <scope>NUCLEOTIDE SEQUENCE [LARGE SCALE GENOMIC DNA]</scope>
    <source>
        <strain evidence="2 3">CBS 207.34</strain>
    </source>
</reference>
<feature type="compositionally biased region" description="Low complexity" evidence="1">
    <location>
        <begin position="479"/>
        <end position="489"/>
    </location>
</feature>
<feature type="region of interest" description="Disordered" evidence="1">
    <location>
        <begin position="1"/>
        <end position="59"/>
    </location>
</feature>
<feature type="region of interest" description="Disordered" evidence="1">
    <location>
        <begin position="353"/>
        <end position="524"/>
    </location>
</feature>
<feature type="region of interest" description="Disordered" evidence="1">
    <location>
        <begin position="605"/>
        <end position="662"/>
    </location>
</feature>
<feature type="compositionally biased region" description="Low complexity" evidence="1">
    <location>
        <begin position="364"/>
        <end position="374"/>
    </location>
</feature>
<feature type="compositionally biased region" description="Low complexity" evidence="1">
    <location>
        <begin position="434"/>
        <end position="443"/>
    </location>
</feature>
<protein>
    <submittedName>
        <fullName evidence="2">Uncharacterized protein</fullName>
    </submittedName>
</protein>
<gene>
    <name evidence="2" type="ORF">AOQ84DRAFT_373023</name>
</gene>
<feature type="compositionally biased region" description="Low complexity" evidence="1">
    <location>
        <begin position="100"/>
        <end position="111"/>
    </location>
</feature>
<accession>A0A8E2JWR2</accession>
<dbReference type="AlphaFoldDB" id="A0A8E2JWR2"/>
<keyword evidence="3" id="KW-1185">Reference proteome</keyword>
<dbReference type="Proteomes" id="UP000250140">
    <property type="component" value="Unassembled WGS sequence"/>
</dbReference>
<sequence length="662" mass="72126">MASLVSPPATPAVESEQPKPYTSPRNEGHEFFGIPTPRSNFEHSRHRPSLQEHAGDAQGAEMLSAFSTPRPELRHEGFSWDSAPTTSDDGQYCHRNSKNSDWGSKSGSISSEEPLYSEPHSIWRTGSVVNELSRYSSLSSSLTVNTVNSRANTSRSSVSSIARGLLRGIPDFRMLNLQENPKDKSSSKESVHKTHPGSVSRSRTFGIGARKKANDSTANISRRSSRAMEDQQRMNKPNSPPVIELDKEQVLKAGERSNGLEAPRPLQTPDVPPQSRCAITPSISDIPKLPRPHSPQTPLLLEIPPRTRAPIFISATSRPATSTITTDKNQLDSFGVVNPKAKDSKGSLRSANIENAAGRPGHFRSASSVSATTRSRTRKSDNSNALYHDLTSTPEDEQGPNLSQEGQGKRKHPYKRRFWGGPLTSGDEHTSNSAVTTAPTKPLTPKPVKDVFFRNPLKLRKRLSVGTPPHSGHQRKKSTASGLSASSSPGRKRGRSSLSGPDKSTETPKIATGPAIPFTFQPPGMNRIPTPPIFNSNGGLKGKLADFFFDYQRLGTPTQGGVWDSDAVLMSQQRITPDSENSESPSAAPQTAVAAEKGWFRVRLRELEKDDGSGESDEEDTSKKTFQWDVPEHLPGSPLCPLSPMHKSGGKGICVYHGRRRS</sequence>
<evidence type="ECO:0000313" key="3">
    <source>
        <dbReference type="Proteomes" id="UP000250140"/>
    </source>
</evidence>
<feature type="compositionally biased region" description="Basic residues" evidence="1">
    <location>
        <begin position="409"/>
        <end position="418"/>
    </location>
</feature>
<evidence type="ECO:0000256" key="1">
    <source>
        <dbReference type="SAM" id="MobiDB-lite"/>
    </source>
</evidence>
<feature type="region of interest" description="Disordered" evidence="1">
    <location>
        <begin position="73"/>
        <end position="116"/>
    </location>
</feature>
<feature type="compositionally biased region" description="Basic and acidic residues" evidence="1">
    <location>
        <begin position="180"/>
        <end position="192"/>
    </location>
</feature>
<dbReference type="OrthoDB" id="3648773at2759"/>
<feature type="compositionally biased region" description="Basic and acidic residues" evidence="1">
    <location>
        <begin position="244"/>
        <end position="255"/>
    </location>
</feature>
<feature type="region of interest" description="Disordered" evidence="1">
    <location>
        <begin position="179"/>
        <end position="300"/>
    </location>
</feature>
<feature type="compositionally biased region" description="Polar residues" evidence="1">
    <location>
        <begin position="382"/>
        <end position="393"/>
    </location>
</feature>
<organism evidence="2 3">
    <name type="scientific">Glonium stellatum</name>
    <dbReference type="NCBI Taxonomy" id="574774"/>
    <lineage>
        <taxon>Eukaryota</taxon>
        <taxon>Fungi</taxon>
        <taxon>Dikarya</taxon>
        <taxon>Ascomycota</taxon>
        <taxon>Pezizomycotina</taxon>
        <taxon>Dothideomycetes</taxon>
        <taxon>Pleosporomycetidae</taxon>
        <taxon>Gloniales</taxon>
        <taxon>Gloniaceae</taxon>
        <taxon>Glonium</taxon>
    </lineage>
</organism>